<dbReference type="InterPro" id="IPR036866">
    <property type="entry name" value="RibonucZ/Hydroxyglut_hydro"/>
</dbReference>
<dbReference type="EMBL" id="PCWM01000058">
    <property type="protein sequence ID" value="PIR03030.1"/>
    <property type="molecule type" value="Genomic_DNA"/>
</dbReference>
<dbReference type="Gene3D" id="3.60.15.10">
    <property type="entry name" value="Ribonuclease Z/Hydroxyacylglutathione hydrolase-like"/>
    <property type="match status" value="1"/>
</dbReference>
<sequence>MNVTSYGAAKEVTGSCHLIDTGTEKILFDCGMNQGSEEAEAKNHDAFPFDSASLDAVVLSHAHLDHTGRIPKLVKDGYRGPVYATHGTLELVHLIWKDSLNIMKYEQKKTGKELLFDEVDIDRALSQCEGQKYRTPFAVGKSTIVLKDAGHIFGSAFIELEHGGKRIAFSGDLGNDNVPILQDTEPLGSAIDLLLCESTYGDRIHKDERMRKDILREYVQRGYERGGTIMMPAFSLERTQEILYLLDEMIEEDKSLPRFPIFLDSPMAIDALPTYNKYTEYYDTEAGEKYKKGNVFFDFRGLTITRTVEESKKINDVRGVKMVIAGSGMMNGGRIIHHALRYLSDPTSTLILVGYQAKGTLGRKLEDGIKQVHIFRERIDVHCHIEKINALSAHADQEKLVRWIENGGSPPKKVCFVHGEPTVATGLAHKIKDTLRIPAYVPAYGERVDV</sequence>
<reference evidence="4 5" key="1">
    <citation type="submission" date="2017-09" db="EMBL/GenBank/DDBJ databases">
        <title>Depth-based differentiation of microbial function through sediment-hosted aquifers and enrichment of novel symbionts in the deep terrestrial subsurface.</title>
        <authorList>
            <person name="Probst A.J."/>
            <person name="Ladd B."/>
            <person name="Jarett J.K."/>
            <person name="Geller-Mcgrath D.E."/>
            <person name="Sieber C.M."/>
            <person name="Emerson J.B."/>
            <person name="Anantharaman K."/>
            <person name="Thomas B.C."/>
            <person name="Malmstrom R."/>
            <person name="Stieglmeier M."/>
            <person name="Klingl A."/>
            <person name="Woyke T."/>
            <person name="Ryan C.M."/>
            <person name="Banfield J.F."/>
        </authorList>
    </citation>
    <scope>NUCLEOTIDE SEQUENCE [LARGE SCALE GENOMIC DNA]</scope>
    <source>
        <strain evidence="4">CG11_big_fil_rev_8_21_14_0_20_43_7</strain>
    </source>
</reference>
<dbReference type="PANTHER" id="PTHR11203:SF37">
    <property type="entry name" value="INTEGRATOR COMPLEX SUBUNIT 11"/>
    <property type="match status" value="1"/>
</dbReference>
<dbReference type="Pfam" id="PF12706">
    <property type="entry name" value="Lactamase_B_2"/>
    <property type="match status" value="1"/>
</dbReference>
<dbReference type="Proteomes" id="UP000229782">
    <property type="component" value="Unassembled WGS sequence"/>
</dbReference>
<dbReference type="InterPro" id="IPR011108">
    <property type="entry name" value="RMMBL"/>
</dbReference>
<gene>
    <name evidence="4" type="ORF">COV60_02505</name>
</gene>
<protein>
    <submittedName>
        <fullName evidence="4">MBL fold metallo-hydrolase</fullName>
    </submittedName>
</protein>
<dbReference type="Pfam" id="PF07521">
    <property type="entry name" value="RMMBL"/>
    <property type="match status" value="1"/>
</dbReference>
<dbReference type="Gene3D" id="3.40.50.10890">
    <property type="match status" value="1"/>
</dbReference>
<dbReference type="SMART" id="SM01027">
    <property type="entry name" value="Beta-Casp"/>
    <property type="match status" value="1"/>
</dbReference>
<dbReference type="InterPro" id="IPR050698">
    <property type="entry name" value="MBL"/>
</dbReference>
<evidence type="ECO:0000259" key="2">
    <source>
        <dbReference type="SMART" id="SM00849"/>
    </source>
</evidence>
<dbReference type="InterPro" id="IPR001279">
    <property type="entry name" value="Metallo-B-lactamas"/>
</dbReference>
<evidence type="ECO:0000259" key="3">
    <source>
        <dbReference type="SMART" id="SM01027"/>
    </source>
</evidence>
<name>A0A2H0N2B7_9BACT</name>
<evidence type="ECO:0000313" key="4">
    <source>
        <dbReference type="EMBL" id="PIR03030.1"/>
    </source>
</evidence>
<dbReference type="GO" id="GO:0004521">
    <property type="term" value="F:RNA endonuclease activity"/>
    <property type="evidence" value="ECO:0007669"/>
    <property type="project" value="TreeGrafter"/>
</dbReference>
<dbReference type="CDD" id="cd16295">
    <property type="entry name" value="TTHA0252-CPSF-like_MBL-fold"/>
    <property type="match status" value="1"/>
</dbReference>
<dbReference type="AlphaFoldDB" id="A0A2H0N2B7"/>
<accession>A0A2H0N2B7</accession>
<proteinExistence type="predicted"/>
<dbReference type="InterPro" id="IPR022712">
    <property type="entry name" value="Beta_Casp"/>
</dbReference>
<evidence type="ECO:0000313" key="5">
    <source>
        <dbReference type="Proteomes" id="UP000229782"/>
    </source>
</evidence>
<organism evidence="4 5">
    <name type="scientific">Candidatus Magasanikbacteria bacterium CG11_big_fil_rev_8_21_14_0_20_43_7</name>
    <dbReference type="NCBI Taxonomy" id="1974654"/>
    <lineage>
        <taxon>Bacteria</taxon>
        <taxon>Candidatus Magasanikiibacteriota</taxon>
    </lineage>
</organism>
<feature type="domain" description="Beta-Casp" evidence="3">
    <location>
        <begin position="239"/>
        <end position="365"/>
    </location>
</feature>
<dbReference type="SMART" id="SM00849">
    <property type="entry name" value="Lactamase_B"/>
    <property type="match status" value="1"/>
</dbReference>
<comment type="caution">
    <text evidence="4">The sequence shown here is derived from an EMBL/GenBank/DDBJ whole genome shotgun (WGS) entry which is preliminary data.</text>
</comment>
<dbReference type="Pfam" id="PF10996">
    <property type="entry name" value="Beta-Casp"/>
    <property type="match status" value="1"/>
</dbReference>
<dbReference type="SUPFAM" id="SSF56281">
    <property type="entry name" value="Metallo-hydrolase/oxidoreductase"/>
    <property type="match status" value="1"/>
</dbReference>
<feature type="domain" description="Metallo-beta-lactamase" evidence="2">
    <location>
        <begin position="13"/>
        <end position="223"/>
    </location>
</feature>
<evidence type="ECO:0000256" key="1">
    <source>
        <dbReference type="ARBA" id="ARBA00022801"/>
    </source>
</evidence>
<keyword evidence="1 4" id="KW-0378">Hydrolase</keyword>
<dbReference type="GO" id="GO:0016787">
    <property type="term" value="F:hydrolase activity"/>
    <property type="evidence" value="ECO:0007669"/>
    <property type="project" value="UniProtKB-KW"/>
</dbReference>
<dbReference type="PANTHER" id="PTHR11203">
    <property type="entry name" value="CLEAVAGE AND POLYADENYLATION SPECIFICITY FACTOR FAMILY MEMBER"/>
    <property type="match status" value="1"/>
</dbReference>